<accession>A0A1X7A653</accession>
<gene>
    <name evidence="2" type="ORF">PSM7751_03842</name>
</gene>
<keyword evidence="3" id="KW-1185">Reference proteome</keyword>
<organism evidence="2 3">
    <name type="scientific">Pseudooceanicola marinus</name>
    <dbReference type="NCBI Taxonomy" id="396013"/>
    <lineage>
        <taxon>Bacteria</taxon>
        <taxon>Pseudomonadati</taxon>
        <taxon>Pseudomonadota</taxon>
        <taxon>Alphaproteobacteria</taxon>
        <taxon>Rhodobacterales</taxon>
        <taxon>Paracoccaceae</taxon>
        <taxon>Pseudooceanicola</taxon>
    </lineage>
</organism>
<name>A0A1X7A653_9RHOB</name>
<evidence type="ECO:0000313" key="3">
    <source>
        <dbReference type="Proteomes" id="UP000193963"/>
    </source>
</evidence>
<reference evidence="2 3" key="1">
    <citation type="submission" date="2017-03" db="EMBL/GenBank/DDBJ databases">
        <authorList>
            <person name="Afonso C.L."/>
            <person name="Miller P.J."/>
            <person name="Scott M.A."/>
            <person name="Spackman E."/>
            <person name="Goraichik I."/>
            <person name="Dimitrov K.M."/>
            <person name="Suarez D.L."/>
            <person name="Swayne D.E."/>
        </authorList>
    </citation>
    <scope>NUCLEOTIDE SEQUENCE [LARGE SCALE GENOMIC DNA]</scope>
    <source>
        <strain evidence="2 3">CECT 7751</strain>
    </source>
</reference>
<protein>
    <submittedName>
        <fullName evidence="2">Uncharacterized protein</fullName>
    </submittedName>
</protein>
<sequence length="586" mass="65591">MLARLRASAGPISPSPAPAIDPTARRRASSVPVPVEVHPTRRVHWNVRRREKASDRLFFERTPGAPKTIPTPPLCGSFRGIQDSLDSEAVSLRKISSLEPSLSRFLRNMTQKLREMTTFSRVLTRFLRGVTTCLRARRRAPHRHRFVLPFSSHCSECLLASNAGDSCPGQLGIREKLDVASLSMRIALAGGKSTNILSMNIAHIYHALSCPTPPAHLARAGSPFATASALALLIQIENVPLLALSYSASDLQTRFPSHEVPLCAQKFFKLELTRYQAWRRTLFDLFLLETGSFADQDLIAGLERIVRLQFKRHTNELYALRHALPPTVEIKDLTPSSALQIDRHLDGPLRQSYRAALGLLDRLQDAPLAAGSRHFLPAEIIGRLPPPTGHLYHAPLPPKLDAVYSVAPSRVRAAVPFLYRLSLIAEILSPDLDPSFNDFAEKCLSLWNVDPQEHGFQKPSQVALQAYIRRIGLHAGADYALPTPVQATVPQAWTDLRNLMRQRGFQKMIQRTFGVSAHAIRTGISPAKMTPEWIQETLQVLPRQERNAFRSGIFVLDELIQHKEFPQDVLPREVSGLTRMREPRRT</sequence>
<dbReference type="Proteomes" id="UP000193963">
    <property type="component" value="Unassembled WGS sequence"/>
</dbReference>
<evidence type="ECO:0000256" key="1">
    <source>
        <dbReference type="SAM" id="MobiDB-lite"/>
    </source>
</evidence>
<dbReference type="AlphaFoldDB" id="A0A1X7A653"/>
<dbReference type="EMBL" id="FWFN01000009">
    <property type="protein sequence ID" value="SLN71510.1"/>
    <property type="molecule type" value="Genomic_DNA"/>
</dbReference>
<feature type="region of interest" description="Disordered" evidence="1">
    <location>
        <begin position="1"/>
        <end position="32"/>
    </location>
</feature>
<evidence type="ECO:0000313" key="2">
    <source>
        <dbReference type="EMBL" id="SLN71510.1"/>
    </source>
</evidence>
<proteinExistence type="predicted"/>